<proteinExistence type="predicted"/>
<feature type="domain" description="DUF7358" evidence="1">
    <location>
        <begin position="8"/>
        <end position="79"/>
    </location>
</feature>
<name>A0A0E0DFI4_9ORYZ</name>
<dbReference type="Gramene" id="OMERI04G14240.1">
    <property type="protein sequence ID" value="OMERI04G14240.1"/>
    <property type="gene ID" value="OMERI04G14240"/>
</dbReference>
<keyword evidence="3" id="KW-1185">Reference proteome</keyword>
<accession>A0A0E0DFI4</accession>
<reference evidence="2" key="1">
    <citation type="submission" date="2015-04" db="UniProtKB">
        <authorList>
            <consortium name="EnsemblPlants"/>
        </authorList>
    </citation>
    <scope>IDENTIFICATION</scope>
</reference>
<dbReference type="Proteomes" id="UP000008021">
    <property type="component" value="Chromosome 4"/>
</dbReference>
<dbReference type="Pfam" id="PF24057">
    <property type="entry name" value="DUF7358"/>
    <property type="match status" value="1"/>
</dbReference>
<protein>
    <recommendedName>
        <fullName evidence="1">DUF7358 domain-containing protein</fullName>
    </recommendedName>
</protein>
<evidence type="ECO:0000259" key="1">
    <source>
        <dbReference type="Pfam" id="PF24057"/>
    </source>
</evidence>
<organism evidence="2">
    <name type="scientific">Oryza meridionalis</name>
    <dbReference type="NCBI Taxonomy" id="40149"/>
    <lineage>
        <taxon>Eukaryota</taxon>
        <taxon>Viridiplantae</taxon>
        <taxon>Streptophyta</taxon>
        <taxon>Embryophyta</taxon>
        <taxon>Tracheophyta</taxon>
        <taxon>Spermatophyta</taxon>
        <taxon>Magnoliopsida</taxon>
        <taxon>Liliopsida</taxon>
        <taxon>Poales</taxon>
        <taxon>Poaceae</taxon>
        <taxon>BOP clade</taxon>
        <taxon>Oryzoideae</taxon>
        <taxon>Oryzeae</taxon>
        <taxon>Oryzinae</taxon>
        <taxon>Oryza</taxon>
    </lineage>
</organism>
<dbReference type="AlphaFoldDB" id="A0A0E0DFI4"/>
<evidence type="ECO:0000313" key="3">
    <source>
        <dbReference type="Proteomes" id="UP000008021"/>
    </source>
</evidence>
<dbReference type="HOGENOM" id="CLU_148929_0_0_1"/>
<dbReference type="InterPro" id="IPR055782">
    <property type="entry name" value="DUF7358"/>
</dbReference>
<evidence type="ECO:0000313" key="2">
    <source>
        <dbReference type="EnsemblPlants" id="OMERI04G14240.1"/>
    </source>
</evidence>
<dbReference type="EnsemblPlants" id="OMERI04G14240.1">
    <property type="protein sequence ID" value="OMERI04G14240.1"/>
    <property type="gene ID" value="OMERI04G14240"/>
</dbReference>
<reference evidence="2" key="2">
    <citation type="submission" date="2018-05" db="EMBL/GenBank/DDBJ databases">
        <title>OmerRS3 (Oryza meridionalis Reference Sequence Version 3).</title>
        <authorList>
            <person name="Zhang J."/>
            <person name="Kudrna D."/>
            <person name="Lee S."/>
            <person name="Talag J."/>
            <person name="Welchert J."/>
            <person name="Wing R.A."/>
        </authorList>
    </citation>
    <scope>NUCLEOTIDE SEQUENCE [LARGE SCALE GENOMIC DNA]</scope>
    <source>
        <strain evidence="2">cv. OR44</strain>
    </source>
</reference>
<sequence length="115" mass="11776">MRPPFRIRGVRRMSAALAAVNVAVAAAGAAAEWVGVTERCGRREEAAVGAAVALAVVRVVAMVGTARAQEVTALAVVSAGGSGGGGGEGPTVEFAKRETRPMEERLLSDGIFTRR</sequence>
<dbReference type="eggNOG" id="ENOG502R58R">
    <property type="taxonomic scope" value="Eukaryota"/>
</dbReference>